<evidence type="ECO:0000256" key="4">
    <source>
        <dbReference type="ARBA" id="ARBA00022676"/>
    </source>
</evidence>
<sequence>MSSQVTSTAGHCWVINTPSAQVMQPEQAKESCKVHEKSILLVAMPSICLYGFMPFAVTCFLKVSILSILPLIIKDGLTIAYFSLVVGYNAILNGFLAKQESERHILSTRLQRLNKMLDFLILIASLAAVWIPPPSHLPHLWALNIKMVFIPDEIFSELLQSYPELWGLEQGVGRTNWTVLGRGLADKLSERTGRLITVEDVRNKCTNLRKCLRRLDTSQGKVYANLCTYAWYAHKLGLTSAVDKITSEMLSRGDLPVVVEDVPVGADLGENVEEVPVEENVPSEDLEDFPGFENDNNEEPTTSAEARLESRKRKNGERETWAMQATGDQQRRPKKHRGQSLQEENTRLNKDIGTQLDPIKALDIVRQKDREKIIQINVLMLAYADDFILFSSHSGSEFARQAVKSASDIIFTDLARSVCKKKCLSCILSKYHAN</sequence>
<dbReference type="GO" id="GO:0042281">
    <property type="term" value="F:dolichyl pyrophosphate Man9GlcNAc2 alpha-1,3-glucosyltransferase activity"/>
    <property type="evidence" value="ECO:0007669"/>
    <property type="project" value="TreeGrafter"/>
</dbReference>
<evidence type="ECO:0000256" key="1">
    <source>
        <dbReference type="ARBA" id="ARBA00004477"/>
    </source>
</evidence>
<evidence type="ECO:0000256" key="8">
    <source>
        <dbReference type="ARBA" id="ARBA00022989"/>
    </source>
</evidence>
<evidence type="ECO:0000256" key="6">
    <source>
        <dbReference type="ARBA" id="ARBA00022692"/>
    </source>
</evidence>
<evidence type="ECO:0000256" key="7">
    <source>
        <dbReference type="ARBA" id="ARBA00022824"/>
    </source>
</evidence>
<feature type="transmembrane region" description="Helical" evidence="10">
    <location>
        <begin position="79"/>
        <end position="96"/>
    </location>
</feature>
<accession>A0A1A9ZX94</accession>
<protein>
    <recommendedName>
        <fullName evidence="10">Alpha-1,3-glucosyltransferase</fullName>
        <ecNumber evidence="10">2.4.1.-</ecNumber>
    </recommendedName>
</protein>
<feature type="region of interest" description="Disordered" evidence="11">
    <location>
        <begin position="276"/>
        <end position="347"/>
    </location>
</feature>
<evidence type="ECO:0000256" key="2">
    <source>
        <dbReference type="ARBA" id="ARBA00004922"/>
    </source>
</evidence>
<evidence type="ECO:0000256" key="5">
    <source>
        <dbReference type="ARBA" id="ARBA00022679"/>
    </source>
</evidence>
<dbReference type="UniPathway" id="UPA00378"/>
<keyword evidence="8 10" id="KW-1133">Transmembrane helix</keyword>
<evidence type="ECO:0000256" key="3">
    <source>
        <dbReference type="ARBA" id="ARBA00008715"/>
    </source>
</evidence>
<dbReference type="Pfam" id="PF03155">
    <property type="entry name" value="Alg6_Alg8"/>
    <property type="match status" value="1"/>
</dbReference>
<evidence type="ECO:0000313" key="12">
    <source>
        <dbReference type="EnsemblMetazoa" id="GPAI027933-PA"/>
    </source>
</evidence>
<proteinExistence type="inferred from homology"/>
<dbReference type="PANTHER" id="PTHR12413:SF1">
    <property type="entry name" value="DOLICHYL PYROPHOSPHATE MAN9GLCNAC2 ALPHA-1,3-GLUCOSYLTRANSFERASE"/>
    <property type="match status" value="1"/>
</dbReference>
<organism evidence="12 13">
    <name type="scientific">Glossina pallidipes</name>
    <name type="common">Tsetse fly</name>
    <dbReference type="NCBI Taxonomy" id="7398"/>
    <lineage>
        <taxon>Eukaryota</taxon>
        <taxon>Metazoa</taxon>
        <taxon>Ecdysozoa</taxon>
        <taxon>Arthropoda</taxon>
        <taxon>Hexapoda</taxon>
        <taxon>Insecta</taxon>
        <taxon>Pterygota</taxon>
        <taxon>Neoptera</taxon>
        <taxon>Endopterygota</taxon>
        <taxon>Diptera</taxon>
        <taxon>Brachycera</taxon>
        <taxon>Muscomorpha</taxon>
        <taxon>Hippoboscoidea</taxon>
        <taxon>Glossinidae</taxon>
        <taxon>Glossina</taxon>
    </lineage>
</organism>
<evidence type="ECO:0000256" key="10">
    <source>
        <dbReference type="RuleBase" id="RU363110"/>
    </source>
</evidence>
<dbReference type="InterPro" id="IPR004856">
    <property type="entry name" value="Glyco_trans_ALG6/ALG8"/>
</dbReference>
<keyword evidence="6 10" id="KW-0812">Transmembrane</keyword>
<keyword evidence="13" id="KW-1185">Reference proteome</keyword>
<dbReference type="PANTHER" id="PTHR12413">
    <property type="entry name" value="DOLICHYL GLYCOSYLTRANSFERASE"/>
    <property type="match status" value="1"/>
</dbReference>
<dbReference type="AlphaFoldDB" id="A0A1A9ZX94"/>
<feature type="transmembrane region" description="Helical" evidence="10">
    <location>
        <begin position="47"/>
        <end position="73"/>
    </location>
</feature>
<comment type="subcellular location">
    <subcellularLocation>
        <location evidence="1 10">Endoplasmic reticulum membrane</location>
        <topology evidence="1 10">Multi-pass membrane protein</topology>
    </subcellularLocation>
</comment>
<keyword evidence="9 10" id="KW-0472">Membrane</keyword>
<evidence type="ECO:0000256" key="9">
    <source>
        <dbReference type="ARBA" id="ARBA00023136"/>
    </source>
</evidence>
<dbReference type="GO" id="GO:0005789">
    <property type="term" value="C:endoplasmic reticulum membrane"/>
    <property type="evidence" value="ECO:0007669"/>
    <property type="project" value="UniProtKB-SubCell"/>
</dbReference>
<dbReference type="STRING" id="7398.A0A1A9ZX94"/>
<comment type="caution">
    <text evidence="10">Lacks conserved residue(s) required for the propagation of feature annotation.</text>
</comment>
<reference evidence="13" key="1">
    <citation type="submission" date="2014-03" db="EMBL/GenBank/DDBJ databases">
        <authorList>
            <person name="Aksoy S."/>
            <person name="Warren W."/>
            <person name="Wilson R.K."/>
        </authorList>
    </citation>
    <scope>NUCLEOTIDE SEQUENCE [LARGE SCALE GENOMIC DNA]</scope>
    <source>
        <strain evidence="13">IAEA</strain>
    </source>
</reference>
<dbReference type="Proteomes" id="UP000092445">
    <property type="component" value="Unassembled WGS sequence"/>
</dbReference>
<comment type="similarity">
    <text evidence="3 10">Belongs to the ALG6/ALG8 glucosyltransferase family.</text>
</comment>
<name>A0A1A9ZX94_GLOPL</name>
<dbReference type="VEuPathDB" id="VectorBase:GPAI027933"/>
<feature type="transmembrane region" description="Helical" evidence="10">
    <location>
        <begin position="116"/>
        <end position="133"/>
    </location>
</feature>
<feature type="compositionally biased region" description="Acidic residues" evidence="11">
    <location>
        <begin position="276"/>
        <end position="298"/>
    </location>
</feature>
<keyword evidence="5 10" id="KW-0808">Transferase</keyword>
<evidence type="ECO:0000256" key="11">
    <source>
        <dbReference type="SAM" id="MobiDB-lite"/>
    </source>
</evidence>
<keyword evidence="7 10" id="KW-0256">Endoplasmic reticulum</keyword>
<comment type="pathway">
    <text evidence="2 10">Protein modification; protein glycosylation.</text>
</comment>
<dbReference type="EC" id="2.4.1.-" evidence="10"/>
<evidence type="ECO:0000313" key="13">
    <source>
        <dbReference type="Proteomes" id="UP000092445"/>
    </source>
</evidence>
<reference evidence="12" key="2">
    <citation type="submission" date="2020-05" db="UniProtKB">
        <authorList>
            <consortium name="EnsemblMetazoa"/>
        </authorList>
    </citation>
    <scope>IDENTIFICATION</scope>
    <source>
        <strain evidence="12">IAEA</strain>
    </source>
</reference>
<keyword evidence="4 10" id="KW-0328">Glycosyltransferase</keyword>
<dbReference type="EnsemblMetazoa" id="GPAI027933-RA">
    <property type="protein sequence ID" value="GPAI027933-PA"/>
    <property type="gene ID" value="GPAI027933"/>
</dbReference>